<dbReference type="GO" id="GO:0003735">
    <property type="term" value="F:structural constituent of ribosome"/>
    <property type="evidence" value="ECO:0007669"/>
    <property type="project" value="InterPro"/>
</dbReference>
<comment type="similarity">
    <text evidence="1 5 6">Belongs to the universal ribosomal protein uS9 family.</text>
</comment>
<organism evidence="7 8">
    <name type="scientific">Bdellovibrio bacteriovorus</name>
    <dbReference type="NCBI Taxonomy" id="959"/>
    <lineage>
        <taxon>Bacteria</taxon>
        <taxon>Pseudomonadati</taxon>
        <taxon>Bdellovibrionota</taxon>
        <taxon>Bdellovibrionia</taxon>
        <taxon>Bdellovibrionales</taxon>
        <taxon>Pseudobdellovibrionaceae</taxon>
        <taxon>Bdellovibrio</taxon>
    </lineage>
</organism>
<protein>
    <recommendedName>
        <fullName evidence="4 5">Small ribosomal subunit protein uS9</fullName>
    </recommendedName>
</protein>
<keyword evidence="8" id="KW-1185">Reference proteome</keyword>
<name>A0A150WS28_BDEBC</name>
<accession>A0A150WS28</accession>
<dbReference type="InterPro" id="IPR000754">
    <property type="entry name" value="Ribosomal_uS9"/>
</dbReference>
<dbReference type="HAMAP" id="MF_00532_B">
    <property type="entry name" value="Ribosomal_uS9_B"/>
    <property type="match status" value="1"/>
</dbReference>
<proteinExistence type="inferred from homology"/>
<dbReference type="OrthoDB" id="5294450at2"/>
<sequence length="132" mass="14565">MAAAERFYYATGRRKTSSARVFLKPGKGTITINGKKAEDYLTRMQSRMVIVQALDLLGQVGKFDAKVTVAGGGESGQAGAIRLGITRALIAFNPEFKGTLKKAGFVTRDPRMVERKKYGKAGARRRFQYSKR</sequence>
<dbReference type="AlphaFoldDB" id="A0A150WS28"/>
<comment type="caution">
    <text evidence="7">The sequence shown here is derived from an EMBL/GenBank/DDBJ whole genome shotgun (WGS) entry which is preliminary data.</text>
</comment>
<evidence type="ECO:0000313" key="7">
    <source>
        <dbReference type="EMBL" id="KYG67127.1"/>
    </source>
</evidence>
<dbReference type="EMBL" id="LUKE01000001">
    <property type="protein sequence ID" value="KYG67127.1"/>
    <property type="molecule type" value="Genomic_DNA"/>
</dbReference>
<dbReference type="GO" id="GO:0022627">
    <property type="term" value="C:cytosolic small ribosomal subunit"/>
    <property type="evidence" value="ECO:0007669"/>
    <property type="project" value="TreeGrafter"/>
</dbReference>
<keyword evidence="2 5" id="KW-0689">Ribosomal protein</keyword>
<evidence type="ECO:0000313" key="8">
    <source>
        <dbReference type="Proteomes" id="UP000075320"/>
    </source>
</evidence>
<dbReference type="PANTHER" id="PTHR21569:SF1">
    <property type="entry name" value="SMALL RIBOSOMAL SUBUNIT PROTEIN US9M"/>
    <property type="match status" value="1"/>
</dbReference>
<dbReference type="InterPro" id="IPR020574">
    <property type="entry name" value="Ribosomal_uS9_CS"/>
</dbReference>
<dbReference type="GO" id="GO:0003723">
    <property type="term" value="F:RNA binding"/>
    <property type="evidence" value="ECO:0007669"/>
    <property type="project" value="TreeGrafter"/>
</dbReference>
<dbReference type="InterPro" id="IPR014721">
    <property type="entry name" value="Ribsml_uS5_D2-typ_fold_subgr"/>
</dbReference>
<dbReference type="Proteomes" id="UP000075320">
    <property type="component" value="Unassembled WGS sequence"/>
</dbReference>
<dbReference type="InterPro" id="IPR020568">
    <property type="entry name" value="Ribosomal_Su5_D2-typ_SF"/>
</dbReference>
<dbReference type="RefSeq" id="WP_061834703.1">
    <property type="nucleotide sequence ID" value="NZ_LUKE01000001.1"/>
</dbReference>
<evidence type="ECO:0000256" key="3">
    <source>
        <dbReference type="ARBA" id="ARBA00023274"/>
    </source>
</evidence>
<gene>
    <name evidence="5" type="primary">rpsI</name>
    <name evidence="7" type="ORF">AZI86_08945</name>
</gene>
<dbReference type="GO" id="GO:0006412">
    <property type="term" value="P:translation"/>
    <property type="evidence" value="ECO:0007669"/>
    <property type="project" value="UniProtKB-UniRule"/>
</dbReference>
<evidence type="ECO:0000256" key="6">
    <source>
        <dbReference type="RuleBase" id="RU003815"/>
    </source>
</evidence>
<dbReference type="Gene3D" id="3.30.230.10">
    <property type="match status" value="1"/>
</dbReference>
<dbReference type="NCBIfam" id="NF001099">
    <property type="entry name" value="PRK00132.1"/>
    <property type="match status" value="1"/>
</dbReference>
<evidence type="ECO:0000256" key="1">
    <source>
        <dbReference type="ARBA" id="ARBA00005251"/>
    </source>
</evidence>
<dbReference type="PANTHER" id="PTHR21569">
    <property type="entry name" value="RIBOSOMAL PROTEIN S9"/>
    <property type="match status" value="1"/>
</dbReference>
<dbReference type="SUPFAM" id="SSF54211">
    <property type="entry name" value="Ribosomal protein S5 domain 2-like"/>
    <property type="match status" value="1"/>
</dbReference>
<evidence type="ECO:0000256" key="5">
    <source>
        <dbReference type="HAMAP-Rule" id="MF_00532"/>
    </source>
</evidence>
<dbReference type="FunFam" id="3.30.230.10:FF:000001">
    <property type="entry name" value="30S ribosomal protein S9"/>
    <property type="match status" value="1"/>
</dbReference>
<evidence type="ECO:0000256" key="4">
    <source>
        <dbReference type="ARBA" id="ARBA00035259"/>
    </source>
</evidence>
<dbReference type="PROSITE" id="PS00360">
    <property type="entry name" value="RIBOSOMAL_S9"/>
    <property type="match status" value="1"/>
</dbReference>
<keyword evidence="3 5" id="KW-0687">Ribonucleoprotein</keyword>
<reference evidence="7 8" key="1">
    <citation type="submission" date="2016-03" db="EMBL/GenBank/DDBJ databases">
        <authorList>
            <person name="Ploux O."/>
        </authorList>
    </citation>
    <scope>NUCLEOTIDE SEQUENCE [LARGE SCALE GENOMIC DNA]</scope>
    <source>
        <strain evidence="7 8">R0</strain>
    </source>
</reference>
<evidence type="ECO:0000256" key="2">
    <source>
        <dbReference type="ARBA" id="ARBA00022980"/>
    </source>
</evidence>
<dbReference type="Pfam" id="PF00380">
    <property type="entry name" value="Ribosomal_S9"/>
    <property type="match status" value="1"/>
</dbReference>
<dbReference type="InterPro" id="IPR023035">
    <property type="entry name" value="Ribosomal_uS9_bac/plastid"/>
</dbReference>